<feature type="region of interest" description="Disordered" evidence="3">
    <location>
        <begin position="1"/>
        <end position="50"/>
    </location>
</feature>
<protein>
    <submittedName>
        <fullName evidence="5">THO complex subunit 4A isoform A</fullName>
    </submittedName>
    <submittedName>
        <fullName evidence="6">THO complex subunit 4A isoform B</fullName>
    </submittedName>
</protein>
<comment type="caution">
    <text evidence="6">The sequence shown here is derived from an EMBL/GenBank/DDBJ whole genome shotgun (WGS) entry which is preliminary data.</text>
</comment>
<dbReference type="AlphaFoldDB" id="A0A445IDW8"/>
<dbReference type="CDD" id="cd12680">
    <property type="entry name" value="RRM_THOC4"/>
    <property type="match status" value="1"/>
</dbReference>
<keyword evidence="1 2" id="KW-0694">RNA-binding</keyword>
<evidence type="ECO:0000256" key="2">
    <source>
        <dbReference type="PROSITE-ProRule" id="PRU00176"/>
    </source>
</evidence>
<reference evidence="6 7" key="1">
    <citation type="submission" date="2018-09" db="EMBL/GenBank/DDBJ databases">
        <title>A high-quality reference genome of wild soybean provides a powerful tool to mine soybean genomes.</title>
        <authorList>
            <person name="Xie M."/>
            <person name="Chung C.Y.L."/>
            <person name="Li M.-W."/>
            <person name="Wong F.-L."/>
            <person name="Chan T.-F."/>
            <person name="Lam H.-M."/>
        </authorList>
    </citation>
    <scope>NUCLEOTIDE SEQUENCE [LARGE SCALE GENOMIC DNA]</scope>
    <source>
        <strain evidence="7">cv. W05</strain>
        <tissue evidence="6">Hypocotyl of etiolated seedlings</tissue>
    </source>
</reference>
<dbReference type="Proteomes" id="UP000289340">
    <property type="component" value="Chromosome 11"/>
</dbReference>
<feature type="compositionally biased region" description="Low complexity" evidence="3">
    <location>
        <begin position="30"/>
        <end position="50"/>
    </location>
</feature>
<feature type="compositionally biased region" description="Gly residues" evidence="3">
    <location>
        <begin position="213"/>
        <end position="227"/>
    </location>
</feature>
<dbReference type="Pfam" id="PF00076">
    <property type="entry name" value="RRM_1"/>
    <property type="match status" value="1"/>
</dbReference>
<dbReference type="GO" id="GO:0003729">
    <property type="term" value="F:mRNA binding"/>
    <property type="evidence" value="ECO:0007669"/>
    <property type="project" value="TreeGrafter"/>
</dbReference>
<evidence type="ECO:0000256" key="1">
    <source>
        <dbReference type="ARBA" id="ARBA00022884"/>
    </source>
</evidence>
<feature type="region of interest" description="Disordered" evidence="3">
    <location>
        <begin position="192"/>
        <end position="254"/>
    </location>
</feature>
<dbReference type="GO" id="GO:0005634">
    <property type="term" value="C:nucleus"/>
    <property type="evidence" value="ECO:0007669"/>
    <property type="project" value="TreeGrafter"/>
</dbReference>
<dbReference type="GO" id="GO:0006406">
    <property type="term" value="P:mRNA export from nucleus"/>
    <property type="evidence" value="ECO:0007669"/>
    <property type="project" value="TreeGrafter"/>
</dbReference>
<dbReference type="SMART" id="SM00360">
    <property type="entry name" value="RRM"/>
    <property type="match status" value="1"/>
</dbReference>
<evidence type="ECO:0000313" key="5">
    <source>
        <dbReference type="EMBL" id="RZB84171.1"/>
    </source>
</evidence>
<dbReference type="EMBL" id="QZWG01000011">
    <property type="protein sequence ID" value="RZB84172.1"/>
    <property type="molecule type" value="Genomic_DNA"/>
</dbReference>
<keyword evidence="7" id="KW-1185">Reference proteome</keyword>
<dbReference type="InterPro" id="IPR051229">
    <property type="entry name" value="ALYREF_mRNA_export"/>
</dbReference>
<evidence type="ECO:0000313" key="6">
    <source>
        <dbReference type="EMBL" id="RZB84172.1"/>
    </source>
</evidence>
<dbReference type="InterPro" id="IPR035979">
    <property type="entry name" value="RBD_domain_sf"/>
</dbReference>
<gene>
    <name evidence="6" type="ORF">D0Y65_032538</name>
</gene>
<dbReference type="Pfam" id="PF13865">
    <property type="entry name" value="FoP_duplication"/>
    <property type="match status" value="1"/>
</dbReference>
<dbReference type="EMBL" id="QZWG01000011">
    <property type="protein sequence ID" value="RZB84171.1"/>
    <property type="molecule type" value="Genomic_DNA"/>
</dbReference>
<name>A0A445IDW8_GLYSO</name>
<proteinExistence type="predicted"/>
<organism evidence="6 7">
    <name type="scientific">Glycine soja</name>
    <name type="common">Wild soybean</name>
    <dbReference type="NCBI Taxonomy" id="3848"/>
    <lineage>
        <taxon>Eukaryota</taxon>
        <taxon>Viridiplantae</taxon>
        <taxon>Streptophyta</taxon>
        <taxon>Embryophyta</taxon>
        <taxon>Tracheophyta</taxon>
        <taxon>Spermatophyta</taxon>
        <taxon>Magnoliopsida</taxon>
        <taxon>eudicotyledons</taxon>
        <taxon>Gunneridae</taxon>
        <taxon>Pentapetalae</taxon>
        <taxon>rosids</taxon>
        <taxon>fabids</taxon>
        <taxon>Fabales</taxon>
        <taxon>Fabaceae</taxon>
        <taxon>Papilionoideae</taxon>
        <taxon>50 kb inversion clade</taxon>
        <taxon>NPAAA clade</taxon>
        <taxon>indigoferoid/millettioid clade</taxon>
        <taxon>Phaseoleae</taxon>
        <taxon>Glycine</taxon>
        <taxon>Glycine subgen. Soja</taxon>
    </lineage>
</organism>
<dbReference type="InterPro" id="IPR025715">
    <property type="entry name" value="FoP_C"/>
</dbReference>
<evidence type="ECO:0000259" key="4">
    <source>
        <dbReference type="PROSITE" id="PS50102"/>
    </source>
</evidence>
<dbReference type="PANTHER" id="PTHR19965:SF35">
    <property type="entry name" value="RNA ANNEALING PROTEIN YRA1"/>
    <property type="match status" value="1"/>
</dbReference>
<sequence length="266" mass="28368">MSAALDMTLEDIIKNNKKSSPANTRGRGRASGPGPARRLPNRAANRAAPYAAAKAPETAWKHDMYANQPVAAAYPGGRASSIETGTKLYISNLDYGVSNDDIKGPSVPGDSKAERYVRRSVRSCSSELFLEVGDVKRHIVHYDRSGRSKGTAEVVFSRRADAVAAVKRYNNVQLDGKPMKVEIVGTNIATHAAPPAVNGTFGNPTGVPRSGQGRSGSLGRPRGGSRGRGSIQRGRGRGRGGRDEKVSAEDLDADLEKYHAEAMQLN</sequence>
<accession>A0A445IDW8</accession>
<dbReference type="InterPro" id="IPR000504">
    <property type="entry name" value="RRM_dom"/>
</dbReference>
<feature type="domain" description="RRM" evidence="4">
    <location>
        <begin position="86"/>
        <end position="186"/>
    </location>
</feature>
<evidence type="ECO:0000313" key="7">
    <source>
        <dbReference type="Proteomes" id="UP000289340"/>
    </source>
</evidence>
<dbReference type="SUPFAM" id="SSF54928">
    <property type="entry name" value="RNA-binding domain, RBD"/>
    <property type="match status" value="1"/>
</dbReference>
<evidence type="ECO:0000256" key="3">
    <source>
        <dbReference type="SAM" id="MobiDB-lite"/>
    </source>
</evidence>
<dbReference type="PROSITE" id="PS50102">
    <property type="entry name" value="RRM"/>
    <property type="match status" value="1"/>
</dbReference>
<dbReference type="PANTHER" id="PTHR19965">
    <property type="entry name" value="RNA AND EXPORT FACTOR BINDING PROTEIN"/>
    <property type="match status" value="1"/>
</dbReference>
<dbReference type="SMART" id="SM01218">
    <property type="entry name" value="FoP_duplication"/>
    <property type="match status" value="1"/>
</dbReference>
<feature type="compositionally biased region" description="Basic and acidic residues" evidence="3">
    <location>
        <begin position="240"/>
        <end position="254"/>
    </location>
</feature>
<dbReference type="Gene3D" id="3.30.70.330">
    <property type="match status" value="1"/>
</dbReference>
<dbReference type="InterPro" id="IPR012677">
    <property type="entry name" value="Nucleotide-bd_a/b_plait_sf"/>
</dbReference>